<dbReference type="STRING" id="1176165.GCA_001584405_01978"/>
<accession>A0A150HC94</accession>
<dbReference type="PATRIC" id="fig|479117.4.peg.348"/>
<name>A0A150HC94_9MICO</name>
<feature type="domain" description="SAF" evidence="1">
    <location>
        <begin position="42"/>
        <end position="105"/>
    </location>
</feature>
<sequence>MHTAPRFRTPKLRDPRVLIAVLLLVASVVATWLVVTSVAKTTTVWAAAEPLAPGTVITRENVRPVEVRLPEDSGGYKRASDDDLIGQTVLSPIAAGDLVPASQVGSGDSLGGRRVSLPLQRSLPADVKAGSRVDVWAVDMREDRGEPQPVLRNAAVLAVNRDGGGFTVSSGVSVEVFVPNDSLQKVLQAVAAEDHLSVVSIPKDRP</sequence>
<dbReference type="SMART" id="SM00858">
    <property type="entry name" value="SAF"/>
    <property type="match status" value="1"/>
</dbReference>
<dbReference type="RefSeq" id="WP_061944054.1">
    <property type="nucleotide sequence ID" value="NZ_JAKRCZ010000002.1"/>
</dbReference>
<dbReference type="AlphaFoldDB" id="A0A150HC94"/>
<evidence type="ECO:0000313" key="5">
    <source>
        <dbReference type="Proteomes" id="UP000243589"/>
    </source>
</evidence>
<reference evidence="2 5" key="1">
    <citation type="submission" date="2016-01" db="EMBL/GenBank/DDBJ databases">
        <title>Use of Whole Genome Sequencing to ascertain that Brevibacterium massiliense (Roux, Raoult 2009) is a later heterotypic synonym of Brevibacterium ravenspurgense (Mages 2008).</title>
        <authorList>
            <person name="Bernier A.-M."/>
            <person name="Burdz T."/>
            <person name="Huynh C."/>
            <person name="Pachecho A.L."/>
            <person name="Wiebe D."/>
            <person name="Bonner C."/>
            <person name="Bernard K."/>
        </authorList>
    </citation>
    <scope>NUCLEOTIDE SEQUENCE [LARGE SCALE GENOMIC DNA]</scope>
    <source>
        <strain evidence="2 5">CCUG56047</strain>
    </source>
</reference>
<dbReference type="EMBL" id="PKGO01000010">
    <property type="protein sequence ID" value="PKY69558.1"/>
    <property type="molecule type" value="Genomic_DNA"/>
</dbReference>
<evidence type="ECO:0000313" key="3">
    <source>
        <dbReference type="EMBL" id="PKY69558.1"/>
    </source>
</evidence>
<dbReference type="Proteomes" id="UP000242755">
    <property type="component" value="Unassembled WGS sequence"/>
</dbReference>
<proteinExistence type="predicted"/>
<evidence type="ECO:0000313" key="4">
    <source>
        <dbReference type="Proteomes" id="UP000242755"/>
    </source>
</evidence>
<comment type="caution">
    <text evidence="2">The sequence shown here is derived from an EMBL/GenBank/DDBJ whole genome shotgun (WGS) entry which is preliminary data.</text>
</comment>
<organism evidence="2 5">
    <name type="scientific">Brevibacterium ravenspurgense</name>
    <dbReference type="NCBI Taxonomy" id="479117"/>
    <lineage>
        <taxon>Bacteria</taxon>
        <taxon>Bacillati</taxon>
        <taxon>Actinomycetota</taxon>
        <taxon>Actinomycetes</taxon>
        <taxon>Micrococcales</taxon>
        <taxon>Brevibacteriaceae</taxon>
        <taxon>Brevibacterium</taxon>
    </lineage>
</organism>
<evidence type="ECO:0000259" key="1">
    <source>
        <dbReference type="SMART" id="SM00858"/>
    </source>
</evidence>
<reference evidence="3 4" key="2">
    <citation type="submission" date="2017-12" db="EMBL/GenBank/DDBJ databases">
        <title>Phylogenetic diversity of female urinary microbiome.</title>
        <authorList>
            <person name="Thomas-White K."/>
            <person name="Wolfe A.J."/>
        </authorList>
    </citation>
    <scope>NUCLEOTIDE SEQUENCE [LARGE SCALE GENOMIC DNA]</scope>
    <source>
        <strain evidence="3 4">UMB0426</strain>
    </source>
</reference>
<dbReference type="Pfam" id="PF08666">
    <property type="entry name" value="SAF"/>
    <property type="match status" value="1"/>
</dbReference>
<evidence type="ECO:0000313" key="2">
    <source>
        <dbReference type="EMBL" id="KXZ59418.1"/>
    </source>
</evidence>
<keyword evidence="5" id="KW-1185">Reference proteome</keyword>
<dbReference type="Proteomes" id="UP000243589">
    <property type="component" value="Unassembled WGS sequence"/>
</dbReference>
<gene>
    <name evidence="2" type="ORF">Bravens_00352</name>
    <name evidence="3" type="ORF">CYJ40_09645</name>
</gene>
<protein>
    <submittedName>
        <fullName evidence="2">SAF domain protein</fullName>
    </submittedName>
</protein>
<dbReference type="InterPro" id="IPR013974">
    <property type="entry name" value="SAF"/>
</dbReference>
<dbReference type="CDD" id="cd11614">
    <property type="entry name" value="SAF_CpaB_FlgA_like"/>
    <property type="match status" value="1"/>
</dbReference>
<dbReference type="EMBL" id="LQQC01000004">
    <property type="protein sequence ID" value="KXZ59418.1"/>
    <property type="molecule type" value="Genomic_DNA"/>
</dbReference>